<keyword evidence="3" id="KW-0804">Transcription</keyword>
<dbReference type="SUPFAM" id="SSF46689">
    <property type="entry name" value="Homeodomain-like"/>
    <property type="match status" value="1"/>
</dbReference>
<evidence type="ECO:0000313" key="6">
    <source>
        <dbReference type="Proteomes" id="UP000619078"/>
    </source>
</evidence>
<dbReference type="AlphaFoldDB" id="A0A926S4P5"/>
<dbReference type="EMBL" id="JACWMX010000001">
    <property type="protein sequence ID" value="MBD1391976.1"/>
    <property type="molecule type" value="Genomic_DNA"/>
</dbReference>
<name>A0A926S4P5_9SPHI</name>
<dbReference type="Proteomes" id="UP000619078">
    <property type="component" value="Unassembled WGS sequence"/>
</dbReference>
<dbReference type="InterPro" id="IPR018060">
    <property type="entry name" value="HTH_AraC"/>
</dbReference>
<dbReference type="GO" id="GO:0043565">
    <property type="term" value="F:sequence-specific DNA binding"/>
    <property type="evidence" value="ECO:0007669"/>
    <property type="project" value="InterPro"/>
</dbReference>
<dbReference type="PROSITE" id="PS01124">
    <property type="entry name" value="HTH_ARAC_FAMILY_2"/>
    <property type="match status" value="1"/>
</dbReference>
<feature type="domain" description="HTH araC/xylS-type" evidence="4">
    <location>
        <begin position="25"/>
        <end position="123"/>
    </location>
</feature>
<comment type="caution">
    <text evidence="5">The sequence shown here is derived from an EMBL/GenBank/DDBJ whole genome shotgun (WGS) entry which is preliminary data.</text>
</comment>
<keyword evidence="6" id="KW-1185">Reference proteome</keyword>
<dbReference type="PANTHER" id="PTHR43280:SF32">
    <property type="entry name" value="TRANSCRIPTIONAL REGULATORY PROTEIN"/>
    <property type="match status" value="1"/>
</dbReference>
<dbReference type="InterPro" id="IPR009057">
    <property type="entry name" value="Homeodomain-like_sf"/>
</dbReference>
<gene>
    <name evidence="5" type="ORF">IDJ76_02575</name>
</gene>
<organism evidence="5 6">
    <name type="scientific">Mucilaginibacter glaciei</name>
    <dbReference type="NCBI Taxonomy" id="2772109"/>
    <lineage>
        <taxon>Bacteria</taxon>
        <taxon>Pseudomonadati</taxon>
        <taxon>Bacteroidota</taxon>
        <taxon>Sphingobacteriia</taxon>
        <taxon>Sphingobacteriales</taxon>
        <taxon>Sphingobacteriaceae</taxon>
        <taxon>Mucilaginibacter</taxon>
    </lineage>
</organism>
<reference evidence="5" key="1">
    <citation type="submission" date="2020-09" db="EMBL/GenBank/DDBJ databases">
        <title>Novel species of Mucilaginibacter isolated from a glacier on the Tibetan Plateau.</title>
        <authorList>
            <person name="Liu Q."/>
            <person name="Xin Y.-H."/>
        </authorList>
    </citation>
    <scope>NUCLEOTIDE SEQUENCE</scope>
    <source>
        <strain evidence="5">ZB1P21</strain>
    </source>
</reference>
<dbReference type="GO" id="GO:0003700">
    <property type="term" value="F:DNA-binding transcription factor activity"/>
    <property type="evidence" value="ECO:0007669"/>
    <property type="project" value="InterPro"/>
</dbReference>
<dbReference type="RefSeq" id="WP_191160416.1">
    <property type="nucleotide sequence ID" value="NZ_JACWMX010000001.1"/>
</dbReference>
<evidence type="ECO:0000256" key="3">
    <source>
        <dbReference type="ARBA" id="ARBA00023163"/>
    </source>
</evidence>
<dbReference type="SMART" id="SM00342">
    <property type="entry name" value="HTH_ARAC"/>
    <property type="match status" value="1"/>
</dbReference>
<sequence length="132" mass="14930">MPQTLAVNTSLRKQEITSGFIRELDKHLADLKAGLLEKSLEINDFADLLFITPAHLSDTIKEVLGKSPCDVYEEGMVRISKDLLLNTKKSIGEIALTLTYDPSNFTKFFKRYAGMKPKEFRAMNFSKLTINT</sequence>
<dbReference type="Pfam" id="PF12833">
    <property type="entry name" value="HTH_18"/>
    <property type="match status" value="1"/>
</dbReference>
<keyword evidence="1" id="KW-0805">Transcription regulation</keyword>
<evidence type="ECO:0000313" key="5">
    <source>
        <dbReference type="EMBL" id="MBD1391976.1"/>
    </source>
</evidence>
<keyword evidence="2" id="KW-0238">DNA-binding</keyword>
<dbReference type="Gene3D" id="1.10.10.60">
    <property type="entry name" value="Homeodomain-like"/>
    <property type="match status" value="1"/>
</dbReference>
<evidence type="ECO:0000256" key="2">
    <source>
        <dbReference type="ARBA" id="ARBA00023125"/>
    </source>
</evidence>
<evidence type="ECO:0000256" key="1">
    <source>
        <dbReference type="ARBA" id="ARBA00023015"/>
    </source>
</evidence>
<dbReference type="PANTHER" id="PTHR43280">
    <property type="entry name" value="ARAC-FAMILY TRANSCRIPTIONAL REGULATOR"/>
    <property type="match status" value="1"/>
</dbReference>
<accession>A0A926S4P5</accession>
<proteinExistence type="predicted"/>
<protein>
    <submittedName>
        <fullName evidence="5">Helix-turn-helix transcriptional regulator</fullName>
    </submittedName>
</protein>
<evidence type="ECO:0000259" key="4">
    <source>
        <dbReference type="PROSITE" id="PS01124"/>
    </source>
</evidence>